<name>A0A9N7NEQ4_STRHE</name>
<sequence>AVAKKLGFQDHCAIVEPMGLRGGLLLLWEKGLEVINVVSREFCFQVEFIDEEGQRCWGVFVYMNVNKEIRENQWKVLQMDKLKWGSRWFIMGDWNAICKPEEKRGGIERSLGSCESFNEFIYDMGMEEVRMEGYQFTWTNNRRAEEWVEAKLDRVFGSFDWLMANPRVFSWTEEKSASDHMLLIVDTVGKAIKRGKRFQFDKRWLKREGIKEMVEKVWKENFSGTPMFIVKEKVKSTRVSLLKWSSKFKTQNQQKISELNKELEEIKLKQGWDQWEAKERLRKELNDAHEQEEVFWQQKSRNMWLREGDRNTRFFHAITAQRRRVNAITRLVDSNNRVLQSPKEILNHVAEFYNNLFSSEGVTGADSITQLITRVNLDKSAIFFSRNTPEHLQLQICAIFQGITKHSSTRYLGLPLGIGKSKVDTFKFVLDKVKARMSGWKNKWLSVAGKE</sequence>
<keyword evidence="2" id="KW-1185">Reference proteome</keyword>
<evidence type="ECO:0000313" key="1">
    <source>
        <dbReference type="EMBL" id="CAA0828300.1"/>
    </source>
</evidence>
<gene>
    <name evidence="1" type="ORF">SHERM_23995</name>
</gene>
<protein>
    <recommendedName>
        <fullName evidence="3">Reverse transcriptase</fullName>
    </recommendedName>
</protein>
<dbReference type="Gene3D" id="3.60.10.10">
    <property type="entry name" value="Endonuclease/exonuclease/phosphatase"/>
    <property type="match status" value="1"/>
</dbReference>
<dbReference type="PANTHER" id="PTHR33710:SF62">
    <property type="entry name" value="DUF4283 DOMAIN PROTEIN"/>
    <property type="match status" value="1"/>
</dbReference>
<dbReference type="InterPro" id="IPR036691">
    <property type="entry name" value="Endo/exonu/phosph_ase_sf"/>
</dbReference>
<feature type="non-terminal residue" evidence="1">
    <location>
        <position position="451"/>
    </location>
</feature>
<evidence type="ECO:0000313" key="2">
    <source>
        <dbReference type="Proteomes" id="UP001153555"/>
    </source>
</evidence>
<dbReference type="SUPFAM" id="SSF56219">
    <property type="entry name" value="DNase I-like"/>
    <property type="match status" value="1"/>
</dbReference>
<proteinExistence type="predicted"/>
<dbReference type="PANTHER" id="PTHR33710">
    <property type="entry name" value="BNAC02G09200D PROTEIN"/>
    <property type="match status" value="1"/>
</dbReference>
<dbReference type="AlphaFoldDB" id="A0A9N7NEQ4"/>
<accession>A0A9N7NEQ4</accession>
<dbReference type="EMBL" id="CACSLK010027752">
    <property type="protein sequence ID" value="CAA0828300.1"/>
    <property type="molecule type" value="Genomic_DNA"/>
</dbReference>
<dbReference type="Proteomes" id="UP001153555">
    <property type="component" value="Unassembled WGS sequence"/>
</dbReference>
<evidence type="ECO:0008006" key="3">
    <source>
        <dbReference type="Google" id="ProtNLM"/>
    </source>
</evidence>
<reference evidence="1" key="1">
    <citation type="submission" date="2019-12" db="EMBL/GenBank/DDBJ databases">
        <authorList>
            <person name="Scholes J."/>
        </authorList>
    </citation>
    <scope>NUCLEOTIDE SEQUENCE</scope>
</reference>
<comment type="caution">
    <text evidence="1">The sequence shown here is derived from an EMBL/GenBank/DDBJ whole genome shotgun (WGS) entry which is preliminary data.</text>
</comment>
<dbReference type="OrthoDB" id="1001832at2759"/>
<feature type="non-terminal residue" evidence="1">
    <location>
        <position position="1"/>
    </location>
</feature>
<organism evidence="1 2">
    <name type="scientific">Striga hermonthica</name>
    <name type="common">Purple witchweed</name>
    <name type="synonym">Buchnera hermonthica</name>
    <dbReference type="NCBI Taxonomy" id="68872"/>
    <lineage>
        <taxon>Eukaryota</taxon>
        <taxon>Viridiplantae</taxon>
        <taxon>Streptophyta</taxon>
        <taxon>Embryophyta</taxon>
        <taxon>Tracheophyta</taxon>
        <taxon>Spermatophyta</taxon>
        <taxon>Magnoliopsida</taxon>
        <taxon>eudicotyledons</taxon>
        <taxon>Gunneridae</taxon>
        <taxon>Pentapetalae</taxon>
        <taxon>asterids</taxon>
        <taxon>lamiids</taxon>
        <taxon>Lamiales</taxon>
        <taxon>Orobanchaceae</taxon>
        <taxon>Buchnereae</taxon>
        <taxon>Striga</taxon>
    </lineage>
</organism>